<protein>
    <submittedName>
        <fullName evidence="1">GIY-YIG nuclease family protein</fullName>
    </submittedName>
</protein>
<comment type="caution">
    <text evidence="1">The sequence shown here is derived from an EMBL/GenBank/DDBJ whole genome shotgun (WGS) entry which is preliminary data.</text>
</comment>
<keyword evidence="2" id="KW-1185">Reference proteome</keyword>
<organism evidence="1 2">
    <name type="scientific">Paenochrobactrum glaciei</name>
    <dbReference type="NCBI Taxonomy" id="486407"/>
    <lineage>
        <taxon>Bacteria</taxon>
        <taxon>Pseudomonadati</taxon>
        <taxon>Pseudomonadota</taxon>
        <taxon>Alphaproteobacteria</taxon>
        <taxon>Hyphomicrobiales</taxon>
        <taxon>Brucellaceae</taxon>
        <taxon>Paenochrobactrum</taxon>
    </lineage>
</organism>
<dbReference type="EMBL" id="BAAADE010000003">
    <property type="protein sequence ID" value="GAA0605200.1"/>
    <property type="molecule type" value="Genomic_DNA"/>
</dbReference>
<dbReference type="RefSeq" id="WP_343805240.1">
    <property type="nucleotide sequence ID" value="NZ_BAAADE010000003.1"/>
</dbReference>
<gene>
    <name evidence="1" type="ORF">GCM10008943_20960</name>
</gene>
<evidence type="ECO:0000313" key="2">
    <source>
        <dbReference type="Proteomes" id="UP001424441"/>
    </source>
</evidence>
<reference evidence="2" key="1">
    <citation type="journal article" date="2019" name="Int. J. Syst. Evol. Microbiol.">
        <title>The Global Catalogue of Microorganisms (GCM) 10K type strain sequencing project: providing services to taxonomists for standard genome sequencing and annotation.</title>
        <authorList>
            <consortium name="The Broad Institute Genomics Platform"/>
            <consortium name="The Broad Institute Genome Sequencing Center for Infectious Disease"/>
            <person name="Wu L."/>
            <person name="Ma J."/>
        </authorList>
    </citation>
    <scope>NUCLEOTIDE SEQUENCE [LARGE SCALE GENOMIC DNA]</scope>
    <source>
        <strain evidence="2">JCM 15115</strain>
    </source>
</reference>
<sequence length="111" mass="13009">MQGIERKAAIAAYKEKKVASGIYRISCQASGESWIGQWTNIDAIKTRLWFTLRQNSSMQKALQSAWNTHGEDQFSFDILERFEEDEPDYIRASRLKERALFWREKLNAYAI</sequence>
<accession>A0ABP3RDH4</accession>
<dbReference type="Proteomes" id="UP001424441">
    <property type="component" value="Unassembled WGS sequence"/>
</dbReference>
<dbReference type="CDD" id="cd10451">
    <property type="entry name" value="GIY-YIG_LuxR_like"/>
    <property type="match status" value="1"/>
</dbReference>
<dbReference type="Gene3D" id="3.40.1440.10">
    <property type="entry name" value="GIY-YIG endonuclease"/>
    <property type="match status" value="1"/>
</dbReference>
<dbReference type="SUPFAM" id="SSF82771">
    <property type="entry name" value="GIY-YIG endonuclease"/>
    <property type="match status" value="1"/>
</dbReference>
<proteinExistence type="predicted"/>
<dbReference type="InterPro" id="IPR035901">
    <property type="entry name" value="GIY-YIG_endonuc_sf"/>
</dbReference>
<name>A0ABP3RDH4_9HYPH</name>
<evidence type="ECO:0000313" key="1">
    <source>
        <dbReference type="EMBL" id="GAA0605200.1"/>
    </source>
</evidence>